<dbReference type="EMBL" id="JACAGB010000021">
    <property type="protein sequence ID" value="KAF6309937.1"/>
    <property type="molecule type" value="Genomic_DNA"/>
</dbReference>
<sequence>MQGRRKQVPVASPTLTKLDRVRQQPAASLTGKCPPGSYLSEYTGACIECTEGEDFTSHHNSFYSCRPCSHCPPDKVETAPCTRTKDTQCQCKNGTYEDKDSPEFCLPCSHRCPDGKVKAKACGPWNDLECVDQRSGTQAYGEAPVPGEPVTSSLEAPTAPSLSSGIPWWIIFLICISVLIVLALIGLYCCKRYNLGSGVATKITRRVSGFLQGWFWRSQTTGDTEALDNAHNQAINNRDSLSSEQEQEELVQPTEEAQHLLGRAGPDGSPMTRKLLVPANNENPIETLRESFLVFSEFVPLRRQKRFMKLVGLTENDIYIAQNQESHPRDALYEMLNIWLYINGKAASVNTLLKSLEDMKEMHVKEMIEERLLRSGNCPWPVCQYGGDS</sequence>
<name>A0A7J7UAH6_PIPKU</name>
<dbReference type="CDD" id="cd10580">
    <property type="entry name" value="TNFRSF10"/>
    <property type="match status" value="1"/>
</dbReference>
<dbReference type="Pfam" id="PF00531">
    <property type="entry name" value="Death"/>
    <property type="match status" value="1"/>
</dbReference>
<dbReference type="GO" id="GO:0005886">
    <property type="term" value="C:plasma membrane"/>
    <property type="evidence" value="ECO:0007669"/>
    <property type="project" value="TreeGrafter"/>
</dbReference>
<evidence type="ECO:0000259" key="11">
    <source>
        <dbReference type="PROSITE" id="PS50017"/>
    </source>
</evidence>
<comment type="caution">
    <text evidence="13">The sequence shown here is derived from an EMBL/GenBank/DDBJ whole genome shotgun (WGS) entry which is preliminary data.</text>
</comment>
<dbReference type="GO" id="GO:0043065">
    <property type="term" value="P:positive regulation of apoptotic process"/>
    <property type="evidence" value="ECO:0007669"/>
    <property type="project" value="TreeGrafter"/>
</dbReference>
<evidence type="ECO:0000313" key="13">
    <source>
        <dbReference type="EMBL" id="KAF6309937.1"/>
    </source>
</evidence>
<keyword evidence="6 9" id="KW-1015">Disulfide bond</keyword>
<dbReference type="Gene3D" id="1.10.533.10">
    <property type="entry name" value="Death Domain, Fas"/>
    <property type="match status" value="1"/>
</dbReference>
<comment type="caution">
    <text evidence="9">Lacks conserved residue(s) required for the propagation of feature annotation.</text>
</comment>
<dbReference type="CDD" id="cd08315">
    <property type="entry name" value="Death_TRAILR_DR4_DR5"/>
    <property type="match status" value="1"/>
</dbReference>
<dbReference type="InterPro" id="IPR000488">
    <property type="entry name" value="Death_dom"/>
</dbReference>
<dbReference type="SUPFAM" id="SSF57586">
    <property type="entry name" value="TNF receptor-like"/>
    <property type="match status" value="3"/>
</dbReference>
<dbReference type="PROSITE" id="PS50050">
    <property type="entry name" value="TNFR_NGFR_2"/>
    <property type="match status" value="2"/>
</dbReference>
<dbReference type="PANTHER" id="PTHR46330">
    <property type="entry name" value="TUMOR NECROSIS FACTOR RECEPTOR SUPERFAMILY MEMBER 10B"/>
    <property type="match status" value="1"/>
</dbReference>
<evidence type="ECO:0000256" key="6">
    <source>
        <dbReference type="ARBA" id="ARBA00023157"/>
    </source>
</evidence>
<dbReference type="GO" id="GO:0036462">
    <property type="term" value="P:TRAIL-activated apoptotic signaling pathway"/>
    <property type="evidence" value="ECO:0007669"/>
    <property type="project" value="TreeGrafter"/>
</dbReference>
<evidence type="ECO:0000256" key="9">
    <source>
        <dbReference type="PROSITE-ProRule" id="PRU00206"/>
    </source>
</evidence>
<dbReference type="Pfam" id="PF00020">
    <property type="entry name" value="TNFR_c6"/>
    <property type="match status" value="2"/>
</dbReference>
<feature type="disulfide bond" evidence="9">
    <location>
        <begin position="68"/>
        <end position="81"/>
    </location>
</feature>
<dbReference type="InterPro" id="IPR011029">
    <property type="entry name" value="DEATH-like_dom_sf"/>
</dbReference>
<keyword evidence="8" id="KW-0325">Glycoprotein</keyword>
<feature type="repeat" description="TNFR-Cys" evidence="9">
    <location>
        <begin position="48"/>
        <end position="89"/>
    </location>
</feature>
<keyword evidence="2" id="KW-0053">Apoptosis</keyword>
<dbReference type="InterPro" id="IPR034029">
    <property type="entry name" value="TNFRSF10A/B_death"/>
</dbReference>
<evidence type="ECO:0000256" key="4">
    <source>
        <dbReference type="ARBA" id="ARBA00022737"/>
    </source>
</evidence>
<dbReference type="SUPFAM" id="SSF47986">
    <property type="entry name" value="DEATH domain"/>
    <property type="match status" value="1"/>
</dbReference>
<evidence type="ECO:0000256" key="5">
    <source>
        <dbReference type="ARBA" id="ARBA00023136"/>
    </source>
</evidence>
<dbReference type="InterPro" id="IPR020465">
    <property type="entry name" value="TNFR_10"/>
</dbReference>
<dbReference type="InterPro" id="IPR052491">
    <property type="entry name" value="TNFRSF10"/>
</dbReference>
<dbReference type="PANTHER" id="PTHR46330:SF1">
    <property type="entry name" value="TUMOR NECROSIS FACTOR RECEPTOR SUPERFAMILY MEMBER 10B"/>
    <property type="match status" value="1"/>
</dbReference>
<dbReference type="SMART" id="SM00208">
    <property type="entry name" value="TNFR"/>
    <property type="match status" value="2"/>
</dbReference>
<keyword evidence="4" id="KW-0677">Repeat</keyword>
<feature type="domain" description="TNFR-Cys" evidence="12">
    <location>
        <begin position="48"/>
        <end position="89"/>
    </location>
</feature>
<dbReference type="GO" id="GO:0004888">
    <property type="term" value="F:transmembrane signaling receptor activity"/>
    <property type="evidence" value="ECO:0007669"/>
    <property type="project" value="UniProtKB-ARBA"/>
</dbReference>
<feature type="disulfide bond" evidence="9">
    <location>
        <begin position="112"/>
        <end position="130"/>
    </location>
</feature>
<gene>
    <name evidence="13" type="ORF">mPipKuh1_017794</name>
</gene>
<evidence type="ECO:0000256" key="7">
    <source>
        <dbReference type="ARBA" id="ARBA00023170"/>
    </source>
</evidence>
<evidence type="ECO:0000256" key="3">
    <source>
        <dbReference type="ARBA" id="ARBA00022729"/>
    </source>
</evidence>
<dbReference type="GO" id="GO:0045569">
    <property type="term" value="F:TRAIL binding"/>
    <property type="evidence" value="ECO:0007669"/>
    <property type="project" value="InterPro"/>
</dbReference>
<evidence type="ECO:0000256" key="8">
    <source>
        <dbReference type="ARBA" id="ARBA00023180"/>
    </source>
</evidence>
<proteinExistence type="predicted"/>
<organism evidence="13 14">
    <name type="scientific">Pipistrellus kuhlii</name>
    <name type="common">Kuhl's pipistrelle</name>
    <dbReference type="NCBI Taxonomy" id="59472"/>
    <lineage>
        <taxon>Eukaryota</taxon>
        <taxon>Metazoa</taxon>
        <taxon>Chordata</taxon>
        <taxon>Craniata</taxon>
        <taxon>Vertebrata</taxon>
        <taxon>Euteleostomi</taxon>
        <taxon>Mammalia</taxon>
        <taxon>Eutheria</taxon>
        <taxon>Laurasiatheria</taxon>
        <taxon>Chiroptera</taxon>
        <taxon>Yangochiroptera</taxon>
        <taxon>Vespertilionidae</taxon>
        <taxon>Pipistrellus</taxon>
    </lineage>
</organism>
<keyword evidence="10" id="KW-1133">Transmembrane helix</keyword>
<feature type="transmembrane region" description="Helical" evidence="10">
    <location>
        <begin position="166"/>
        <end position="188"/>
    </location>
</feature>
<feature type="domain" description="TNFR-Cys" evidence="12">
    <location>
        <begin position="90"/>
        <end position="130"/>
    </location>
</feature>
<feature type="domain" description="Death" evidence="11">
    <location>
        <begin position="305"/>
        <end position="372"/>
    </location>
</feature>
<protein>
    <submittedName>
        <fullName evidence="13">TNF receptor superfamily member 10b</fullName>
    </submittedName>
</protein>
<evidence type="ECO:0000259" key="12">
    <source>
        <dbReference type="PROSITE" id="PS50050"/>
    </source>
</evidence>
<keyword evidence="7 13" id="KW-0675">Receptor</keyword>
<dbReference type="Proteomes" id="UP000558488">
    <property type="component" value="Unassembled WGS sequence"/>
</dbReference>
<accession>A0A7J7UAH6</accession>
<feature type="repeat" description="TNFR-Cys" evidence="9">
    <location>
        <begin position="90"/>
        <end position="130"/>
    </location>
</feature>
<comment type="subcellular location">
    <subcellularLocation>
        <location evidence="1">Membrane</location>
    </subcellularLocation>
</comment>
<dbReference type="FunFam" id="2.10.50.10:FF:000004">
    <property type="entry name" value="Tumor necrosis factor receptor superfamily member 6"/>
    <property type="match status" value="1"/>
</dbReference>
<reference evidence="13 14" key="1">
    <citation type="journal article" date="2020" name="Nature">
        <title>Six reference-quality genomes reveal evolution of bat adaptations.</title>
        <authorList>
            <person name="Jebb D."/>
            <person name="Huang Z."/>
            <person name="Pippel M."/>
            <person name="Hughes G.M."/>
            <person name="Lavrichenko K."/>
            <person name="Devanna P."/>
            <person name="Winkler S."/>
            <person name="Jermiin L.S."/>
            <person name="Skirmuntt E.C."/>
            <person name="Katzourakis A."/>
            <person name="Burkitt-Gray L."/>
            <person name="Ray D.A."/>
            <person name="Sullivan K.A.M."/>
            <person name="Roscito J.G."/>
            <person name="Kirilenko B.M."/>
            <person name="Davalos L.M."/>
            <person name="Corthals A.P."/>
            <person name="Power M.L."/>
            <person name="Jones G."/>
            <person name="Ransome R.D."/>
            <person name="Dechmann D.K.N."/>
            <person name="Locatelli A.G."/>
            <person name="Puechmaille S.J."/>
            <person name="Fedrigo O."/>
            <person name="Jarvis E.D."/>
            <person name="Hiller M."/>
            <person name="Vernes S.C."/>
            <person name="Myers E.W."/>
            <person name="Teeling E.C."/>
        </authorList>
    </citation>
    <scope>NUCLEOTIDE SEQUENCE [LARGE SCALE GENOMIC DNA]</scope>
    <source>
        <strain evidence="13">MPipKuh1</strain>
        <tissue evidence="13">Flight muscle</tissue>
    </source>
</reference>
<evidence type="ECO:0000256" key="1">
    <source>
        <dbReference type="ARBA" id="ARBA00004370"/>
    </source>
</evidence>
<keyword evidence="14" id="KW-1185">Reference proteome</keyword>
<dbReference type="PRINTS" id="PR01956">
    <property type="entry name" value="TNFACTORR10"/>
</dbReference>
<keyword evidence="5 10" id="KW-0472">Membrane</keyword>
<dbReference type="AlphaFoldDB" id="A0A7J7UAH6"/>
<evidence type="ECO:0000256" key="10">
    <source>
        <dbReference type="SAM" id="Phobius"/>
    </source>
</evidence>
<dbReference type="Gene3D" id="2.10.50.10">
    <property type="entry name" value="Tumor Necrosis Factor Receptor, subunit A, domain 2"/>
    <property type="match status" value="3"/>
</dbReference>
<dbReference type="InterPro" id="IPR001368">
    <property type="entry name" value="TNFR/NGFR_Cys_rich_reg"/>
</dbReference>
<evidence type="ECO:0000313" key="14">
    <source>
        <dbReference type="Proteomes" id="UP000558488"/>
    </source>
</evidence>
<feature type="disulfide bond" evidence="9">
    <location>
        <begin position="71"/>
        <end position="89"/>
    </location>
</feature>
<dbReference type="SMART" id="SM00005">
    <property type="entry name" value="DEATH"/>
    <property type="match status" value="1"/>
</dbReference>
<keyword evidence="3" id="KW-0732">Signal</keyword>
<dbReference type="GO" id="GO:0009986">
    <property type="term" value="C:cell surface"/>
    <property type="evidence" value="ECO:0007669"/>
    <property type="project" value="TreeGrafter"/>
</dbReference>
<dbReference type="InterPro" id="IPR034024">
    <property type="entry name" value="TNFRSF10_N"/>
</dbReference>
<keyword evidence="10" id="KW-0812">Transmembrane</keyword>
<evidence type="ECO:0000256" key="2">
    <source>
        <dbReference type="ARBA" id="ARBA00022703"/>
    </source>
</evidence>
<dbReference type="PROSITE" id="PS50017">
    <property type="entry name" value="DEATH_DOMAIN"/>
    <property type="match status" value="1"/>
</dbReference>